<dbReference type="InParanoid" id="A0A0G4F2C9"/>
<evidence type="ECO:0000313" key="2">
    <source>
        <dbReference type="EMBL" id="CEM05846.1"/>
    </source>
</evidence>
<dbReference type="EMBL" id="CDMY01000365">
    <property type="protein sequence ID" value="CEM05846.1"/>
    <property type="molecule type" value="Genomic_DNA"/>
</dbReference>
<gene>
    <name evidence="2" type="ORF">Vbra_14355</name>
</gene>
<sequence>MAGSRRPALSLASLLFIAVALQPAQSAGQPCYRRHAAFEGFPPPGTKVLPLREFHQSVVLRRQRDAEDALRECRQILRNEDPSLQRIMENSLCRSTVSFFQNAWLKTSEADHRQIERDCARAFDLLHGVLFTGDAARGGASAPERQLEALKDRVSPPFPPLPPFLSRAQQESAAQRLFELYNQLCFDNSTPAIPMLWSNKTKLVCLSSTQGSIMEVQYPFMTLNPIIENSVLLASVLLREMLNVWDLMQPWPVPRLVVDTADAGALEGPVVRSFDDLVQFYAQGHHPNFALAEAHLAAFVQRSRWPFVLRRLEERLMRQRSWEEIGLTQQEITDFFIWLYDEEKPKPPGRDLFRDLVMSGACSAVRAAEVQTSLYLPPYVTKGLHS</sequence>
<feature type="signal peptide" evidence="1">
    <location>
        <begin position="1"/>
        <end position="26"/>
    </location>
</feature>
<dbReference type="VEuPathDB" id="CryptoDB:Vbra_14355"/>
<keyword evidence="1" id="KW-0732">Signal</keyword>
<protein>
    <recommendedName>
        <fullName evidence="4">RGS domain-containing protein</fullName>
    </recommendedName>
</protein>
<reference evidence="2 3" key="1">
    <citation type="submission" date="2014-11" db="EMBL/GenBank/DDBJ databases">
        <authorList>
            <person name="Zhu J."/>
            <person name="Qi W."/>
            <person name="Song R."/>
        </authorList>
    </citation>
    <scope>NUCLEOTIDE SEQUENCE [LARGE SCALE GENOMIC DNA]</scope>
</reference>
<keyword evidence="3" id="KW-1185">Reference proteome</keyword>
<feature type="chain" id="PRO_5005188649" description="RGS domain-containing protein" evidence="1">
    <location>
        <begin position="27"/>
        <end position="386"/>
    </location>
</feature>
<accession>A0A0G4F2C9</accession>
<proteinExistence type="predicted"/>
<evidence type="ECO:0000313" key="3">
    <source>
        <dbReference type="Proteomes" id="UP000041254"/>
    </source>
</evidence>
<organism evidence="2 3">
    <name type="scientific">Vitrella brassicaformis (strain CCMP3155)</name>
    <dbReference type="NCBI Taxonomy" id="1169540"/>
    <lineage>
        <taxon>Eukaryota</taxon>
        <taxon>Sar</taxon>
        <taxon>Alveolata</taxon>
        <taxon>Colpodellida</taxon>
        <taxon>Vitrellaceae</taxon>
        <taxon>Vitrella</taxon>
    </lineage>
</organism>
<evidence type="ECO:0008006" key="4">
    <source>
        <dbReference type="Google" id="ProtNLM"/>
    </source>
</evidence>
<dbReference type="AlphaFoldDB" id="A0A0G4F2C9"/>
<evidence type="ECO:0000256" key="1">
    <source>
        <dbReference type="SAM" id="SignalP"/>
    </source>
</evidence>
<name>A0A0G4F2C9_VITBC</name>
<dbReference type="Proteomes" id="UP000041254">
    <property type="component" value="Unassembled WGS sequence"/>
</dbReference>